<sequence>MAEIDSLSDGLINLKCQQHFRAFWNHQDQASSDMDRGRVGIESLWSPANRGLSRLRAFLPTLLTMLSKAWNSTWSDRK</sequence>
<protein>
    <submittedName>
        <fullName evidence="1">Uncharacterized protein</fullName>
    </submittedName>
</protein>
<evidence type="ECO:0000313" key="1">
    <source>
        <dbReference type="EMBL" id="TVU92078.1"/>
    </source>
</evidence>
<gene>
    <name evidence="1" type="ORF">FQP89_02830</name>
</gene>
<dbReference type="RefSeq" id="WP_144809847.1">
    <property type="nucleotide sequence ID" value="NZ_VNFE01000001.1"/>
</dbReference>
<dbReference type="Proteomes" id="UP000317288">
    <property type="component" value="Unassembled WGS sequence"/>
</dbReference>
<proteinExistence type="predicted"/>
<organism evidence="1 2">
    <name type="scientific">Vreelandella titanicae</name>
    <dbReference type="NCBI Taxonomy" id="664683"/>
    <lineage>
        <taxon>Bacteria</taxon>
        <taxon>Pseudomonadati</taxon>
        <taxon>Pseudomonadota</taxon>
        <taxon>Gammaproteobacteria</taxon>
        <taxon>Oceanospirillales</taxon>
        <taxon>Halomonadaceae</taxon>
        <taxon>Vreelandella</taxon>
    </lineage>
</organism>
<dbReference type="AlphaFoldDB" id="A0A558JEN0"/>
<comment type="caution">
    <text evidence="1">The sequence shown here is derived from an EMBL/GenBank/DDBJ whole genome shotgun (WGS) entry which is preliminary data.</text>
</comment>
<reference evidence="1 2" key="1">
    <citation type="submission" date="2019-07" db="EMBL/GenBank/DDBJ databases">
        <title>Diversity of Bacteria from Kongsfjorden, Arctic.</title>
        <authorList>
            <person name="Yu Y."/>
        </authorList>
    </citation>
    <scope>NUCLEOTIDE SEQUENCE [LARGE SCALE GENOMIC DNA]</scope>
    <source>
        <strain evidence="1 2">SM1922</strain>
    </source>
</reference>
<evidence type="ECO:0000313" key="2">
    <source>
        <dbReference type="Proteomes" id="UP000317288"/>
    </source>
</evidence>
<accession>A0A558JEN0</accession>
<name>A0A558JEN0_9GAMM</name>
<dbReference type="EMBL" id="VNFE01000001">
    <property type="protein sequence ID" value="TVU92078.1"/>
    <property type="molecule type" value="Genomic_DNA"/>
</dbReference>